<feature type="domain" description="TonB-dependent receptor-like beta-barrel" evidence="11">
    <location>
        <begin position="283"/>
        <end position="747"/>
    </location>
</feature>
<dbReference type="Proteomes" id="UP001216253">
    <property type="component" value="Unassembled WGS sequence"/>
</dbReference>
<dbReference type="InterPro" id="IPR039426">
    <property type="entry name" value="TonB-dep_rcpt-like"/>
</dbReference>
<dbReference type="InterPro" id="IPR036942">
    <property type="entry name" value="Beta-barrel_TonB_sf"/>
</dbReference>
<keyword evidence="4 8" id="KW-0812">Transmembrane</keyword>
<dbReference type="PROSITE" id="PS52016">
    <property type="entry name" value="TONB_DEPENDENT_REC_3"/>
    <property type="match status" value="1"/>
</dbReference>
<dbReference type="SUPFAM" id="SSF56935">
    <property type="entry name" value="Porins"/>
    <property type="match status" value="1"/>
</dbReference>
<protein>
    <submittedName>
        <fullName evidence="13">TonB-dependent receptor</fullName>
    </submittedName>
</protein>
<dbReference type="Gene3D" id="2.170.130.10">
    <property type="entry name" value="TonB-dependent receptor, plug domain"/>
    <property type="match status" value="1"/>
</dbReference>
<dbReference type="InterPro" id="IPR012910">
    <property type="entry name" value="Plug_dom"/>
</dbReference>
<evidence type="ECO:0000256" key="7">
    <source>
        <dbReference type="ARBA" id="ARBA00023237"/>
    </source>
</evidence>
<reference evidence="13 14" key="1">
    <citation type="submission" date="2023-03" db="EMBL/GenBank/DDBJ databases">
        <title>NovoSphingobium album sp. nov. isolated from polycyclic aromatic hydrocarbons- and heavy-metal polluted soil.</title>
        <authorList>
            <person name="Liu Z."/>
            <person name="Wang K."/>
        </authorList>
    </citation>
    <scope>NUCLEOTIDE SEQUENCE [LARGE SCALE GENOMIC DNA]</scope>
    <source>
        <strain evidence="13 14">H3SJ31-1</strain>
    </source>
</reference>
<comment type="caution">
    <text evidence="13">The sequence shown here is derived from an EMBL/GenBank/DDBJ whole genome shotgun (WGS) entry which is preliminary data.</text>
</comment>
<organism evidence="13 14">
    <name type="scientific">Novosphingobium album</name>
    <name type="common">ex Liu et al. 2023</name>
    <dbReference type="NCBI Taxonomy" id="3031130"/>
    <lineage>
        <taxon>Bacteria</taxon>
        <taxon>Pseudomonadati</taxon>
        <taxon>Pseudomonadota</taxon>
        <taxon>Alphaproteobacteria</taxon>
        <taxon>Sphingomonadales</taxon>
        <taxon>Sphingomonadaceae</taxon>
        <taxon>Novosphingobium</taxon>
    </lineage>
</organism>
<feature type="domain" description="TonB-dependent receptor plug" evidence="12">
    <location>
        <begin position="53"/>
        <end position="162"/>
    </location>
</feature>
<evidence type="ECO:0000313" key="14">
    <source>
        <dbReference type="Proteomes" id="UP001216253"/>
    </source>
</evidence>
<sequence length="786" mass="85164">MNYRSAGLLTLSCLMAIPSLARAEEAAPASTTGADMDAIIVTGTRERSRTADQTLAPVDVLSQQLVQSSVSNDMNDTLAQLLPSFNVQRLPAADGQAFVRPATLRGLPGDYVLVLVNGKRYHGSAASQATDLSSIPSTAVKRIEVLRDGASAQYGSDAIAGVINIILEDRPGMEAFGQFSQYYEGDGDEYRVGVRGGAALGANGSIVLTGEYSDGAVTSRTRQRPDAITYQAAHPELVVPDPVQRWGQPEEQRIRGAIDAHYTLADAATLYVFGTVQSGEGLTDFNWRNPDATASVYKGTKAFPGFSFLPLYPTGFTPRFGTEYSDQQLAGGLRGDLGESLSYDLSADYGHNSTRYTMSESLNASLGPASPTSFYLGRLAQEEFILNADFVYRLPVGGAEPINLAFGAERRSETYKVAQGERASWEIGPGAAEGLATGANGFPGFEPARSGQWNQTSYAGYVDLEWKPVSLVTLGAAGRYEDYDSFGGTFNYKFSGRIEPTSRLALRATYSTGFRAPDPAQLYSTNTAQSLNTTKGTIDTRGRLRVDDPVAIALGAKPLKPEKSRNFTAGLVYNSQTGLVLSADVYQIEVRDRLTTSPQFTVPTGFENPKGYTAVNYYMNAYKTRTRGVDLVLSYRHPVGPGTMNLNLSYNYNQTRMLDDGGTNLNETSRVTFEQKLPRHNATGTLGYDVGPVSLLARARYYGAWTDISGNGTEDLFQDFGAMVLVDLSATYKLNEHISLRAGAENLFNSYPDEATNQAVRGLIYSRNAPYDTDGGQYYVRFGVTF</sequence>
<evidence type="ECO:0000256" key="6">
    <source>
        <dbReference type="ARBA" id="ARBA00023136"/>
    </source>
</evidence>
<evidence type="ECO:0000259" key="12">
    <source>
        <dbReference type="Pfam" id="PF07715"/>
    </source>
</evidence>
<evidence type="ECO:0000313" key="13">
    <source>
        <dbReference type="EMBL" id="MDE8651508.1"/>
    </source>
</evidence>
<dbReference type="PANTHER" id="PTHR47234:SF3">
    <property type="entry name" value="SECRETIN_TONB SHORT N-TERMINAL DOMAIN-CONTAINING PROTEIN"/>
    <property type="match status" value="1"/>
</dbReference>
<evidence type="ECO:0000259" key="11">
    <source>
        <dbReference type="Pfam" id="PF00593"/>
    </source>
</evidence>
<feature type="chain" id="PRO_5047295184" evidence="10">
    <location>
        <begin position="24"/>
        <end position="786"/>
    </location>
</feature>
<dbReference type="Pfam" id="PF00593">
    <property type="entry name" value="TonB_dep_Rec_b-barrel"/>
    <property type="match status" value="1"/>
</dbReference>
<evidence type="ECO:0000256" key="9">
    <source>
        <dbReference type="RuleBase" id="RU003357"/>
    </source>
</evidence>
<dbReference type="InterPro" id="IPR037066">
    <property type="entry name" value="Plug_dom_sf"/>
</dbReference>
<keyword evidence="3 8" id="KW-1134">Transmembrane beta strand</keyword>
<evidence type="ECO:0000256" key="1">
    <source>
        <dbReference type="ARBA" id="ARBA00004571"/>
    </source>
</evidence>
<name>A0ABT5WR98_9SPHN</name>
<gene>
    <name evidence="13" type="ORF">PYV00_07225</name>
</gene>
<dbReference type="RefSeq" id="WP_275227605.1">
    <property type="nucleotide sequence ID" value="NZ_JARESE010000019.1"/>
</dbReference>
<dbReference type="PANTHER" id="PTHR47234">
    <property type="match status" value="1"/>
</dbReference>
<dbReference type="Gene3D" id="2.40.170.20">
    <property type="entry name" value="TonB-dependent receptor, beta-barrel domain"/>
    <property type="match status" value="1"/>
</dbReference>
<dbReference type="InterPro" id="IPR000531">
    <property type="entry name" value="Beta-barrel_TonB"/>
</dbReference>
<comment type="similarity">
    <text evidence="8 9">Belongs to the TonB-dependent receptor family.</text>
</comment>
<dbReference type="Pfam" id="PF07715">
    <property type="entry name" value="Plug"/>
    <property type="match status" value="1"/>
</dbReference>
<keyword evidence="13" id="KW-0675">Receptor</keyword>
<keyword evidence="6 8" id="KW-0472">Membrane</keyword>
<evidence type="ECO:0000256" key="8">
    <source>
        <dbReference type="PROSITE-ProRule" id="PRU01360"/>
    </source>
</evidence>
<keyword evidence="14" id="KW-1185">Reference proteome</keyword>
<keyword evidence="2 8" id="KW-0813">Transport</keyword>
<keyword evidence="7 8" id="KW-0998">Cell outer membrane</keyword>
<evidence type="ECO:0000256" key="2">
    <source>
        <dbReference type="ARBA" id="ARBA00022448"/>
    </source>
</evidence>
<accession>A0ABT5WR98</accession>
<evidence type="ECO:0000256" key="3">
    <source>
        <dbReference type="ARBA" id="ARBA00022452"/>
    </source>
</evidence>
<keyword evidence="10" id="KW-0732">Signal</keyword>
<proteinExistence type="inferred from homology"/>
<keyword evidence="5 9" id="KW-0798">TonB box</keyword>
<dbReference type="CDD" id="cd01347">
    <property type="entry name" value="ligand_gated_channel"/>
    <property type="match status" value="1"/>
</dbReference>
<evidence type="ECO:0000256" key="5">
    <source>
        <dbReference type="ARBA" id="ARBA00023077"/>
    </source>
</evidence>
<comment type="subcellular location">
    <subcellularLocation>
        <location evidence="1 8">Cell outer membrane</location>
        <topology evidence="1 8">Multi-pass membrane protein</topology>
    </subcellularLocation>
</comment>
<dbReference type="EMBL" id="JARESE010000019">
    <property type="protein sequence ID" value="MDE8651508.1"/>
    <property type="molecule type" value="Genomic_DNA"/>
</dbReference>
<evidence type="ECO:0000256" key="4">
    <source>
        <dbReference type="ARBA" id="ARBA00022692"/>
    </source>
</evidence>
<feature type="signal peptide" evidence="10">
    <location>
        <begin position="1"/>
        <end position="23"/>
    </location>
</feature>
<evidence type="ECO:0000256" key="10">
    <source>
        <dbReference type="SAM" id="SignalP"/>
    </source>
</evidence>